<organism evidence="1 2">
    <name type="scientific">Batillaria attramentaria</name>
    <dbReference type="NCBI Taxonomy" id="370345"/>
    <lineage>
        <taxon>Eukaryota</taxon>
        <taxon>Metazoa</taxon>
        <taxon>Spiralia</taxon>
        <taxon>Lophotrochozoa</taxon>
        <taxon>Mollusca</taxon>
        <taxon>Gastropoda</taxon>
        <taxon>Caenogastropoda</taxon>
        <taxon>Sorbeoconcha</taxon>
        <taxon>Cerithioidea</taxon>
        <taxon>Batillariidae</taxon>
        <taxon>Batillaria</taxon>
    </lineage>
</organism>
<name>A0ABD0M0A2_9CAEN</name>
<gene>
    <name evidence="1" type="ORF">BaRGS_00003979</name>
</gene>
<reference evidence="1 2" key="1">
    <citation type="journal article" date="2023" name="Sci. Data">
        <title>Genome assembly of the Korean intertidal mud-creeper Batillaria attramentaria.</title>
        <authorList>
            <person name="Patra A.K."/>
            <person name="Ho P.T."/>
            <person name="Jun S."/>
            <person name="Lee S.J."/>
            <person name="Kim Y."/>
            <person name="Won Y.J."/>
        </authorList>
    </citation>
    <scope>NUCLEOTIDE SEQUENCE [LARGE SCALE GENOMIC DNA]</scope>
    <source>
        <strain evidence="1">Wonlab-2016</strain>
    </source>
</reference>
<sequence>MVTEKRKTDKGLRVCRNEMLVGVSVYGIDEIAQTLSQTHPVAAEISHYCVKPDATRSQSVSASDRNTNRW</sequence>
<dbReference type="Proteomes" id="UP001519460">
    <property type="component" value="Unassembled WGS sequence"/>
</dbReference>
<protein>
    <submittedName>
        <fullName evidence="1">Uncharacterized protein</fullName>
    </submittedName>
</protein>
<dbReference type="AlphaFoldDB" id="A0ABD0M0A2"/>
<evidence type="ECO:0000313" key="1">
    <source>
        <dbReference type="EMBL" id="KAK7504951.1"/>
    </source>
</evidence>
<dbReference type="EMBL" id="JACVVK020000013">
    <property type="protein sequence ID" value="KAK7504951.1"/>
    <property type="molecule type" value="Genomic_DNA"/>
</dbReference>
<accession>A0ABD0M0A2</accession>
<keyword evidence="2" id="KW-1185">Reference proteome</keyword>
<proteinExistence type="predicted"/>
<evidence type="ECO:0000313" key="2">
    <source>
        <dbReference type="Proteomes" id="UP001519460"/>
    </source>
</evidence>
<comment type="caution">
    <text evidence="1">The sequence shown here is derived from an EMBL/GenBank/DDBJ whole genome shotgun (WGS) entry which is preliminary data.</text>
</comment>